<dbReference type="RefSeq" id="XP_032835498.1">
    <property type="nucleotide sequence ID" value="XM_032979607.1"/>
</dbReference>
<dbReference type="InterPro" id="IPR051952">
    <property type="entry name" value="Golgi-autophagy_related"/>
</dbReference>
<gene>
    <name evidence="6" type="primary">GOLGA1</name>
</gene>
<feature type="region of interest" description="Disordered" evidence="3">
    <location>
        <begin position="415"/>
        <end position="447"/>
    </location>
</feature>
<accession>A0AAJ7UFI1</accession>
<keyword evidence="5" id="KW-1185">Reference proteome</keyword>
<evidence type="ECO:0000256" key="2">
    <source>
        <dbReference type="SAM" id="Coils"/>
    </source>
</evidence>
<feature type="domain" description="GRIP" evidence="4">
    <location>
        <begin position="771"/>
        <end position="820"/>
    </location>
</feature>
<feature type="coiled-coil region" evidence="2">
    <location>
        <begin position="461"/>
        <end position="534"/>
    </location>
</feature>
<feature type="coiled-coil region" evidence="2">
    <location>
        <begin position="72"/>
        <end position="164"/>
    </location>
</feature>
<feature type="compositionally biased region" description="Gly residues" evidence="3">
    <location>
        <begin position="15"/>
        <end position="26"/>
    </location>
</feature>
<evidence type="ECO:0000259" key="4">
    <source>
        <dbReference type="PROSITE" id="PS50913"/>
    </source>
</evidence>
<dbReference type="AlphaFoldDB" id="A0AAJ7UFI1"/>
<feature type="region of interest" description="Disordered" evidence="3">
    <location>
        <begin position="1"/>
        <end position="53"/>
    </location>
</feature>
<feature type="compositionally biased region" description="Low complexity" evidence="3">
    <location>
        <begin position="614"/>
        <end position="623"/>
    </location>
</feature>
<feature type="compositionally biased region" description="Low complexity" evidence="3">
    <location>
        <begin position="27"/>
        <end position="45"/>
    </location>
</feature>
<evidence type="ECO:0000256" key="3">
    <source>
        <dbReference type="SAM" id="MobiDB-lite"/>
    </source>
</evidence>
<dbReference type="PROSITE" id="PS50913">
    <property type="entry name" value="GRIP"/>
    <property type="match status" value="1"/>
</dbReference>
<protein>
    <submittedName>
        <fullName evidence="6">Golgin subfamily A member 1 isoform X1</fullName>
    </submittedName>
</protein>
<dbReference type="PANTHER" id="PTHR23157">
    <property type="entry name" value="GRIP AND COILED-COIL DOMAIN-CONTAINING PROTEIN 1"/>
    <property type="match status" value="1"/>
</dbReference>
<feature type="compositionally biased region" description="Basic and acidic residues" evidence="3">
    <location>
        <begin position="596"/>
        <end position="606"/>
    </location>
</feature>
<feature type="coiled-coil region" evidence="2">
    <location>
        <begin position="200"/>
        <end position="301"/>
    </location>
</feature>
<dbReference type="InterPro" id="IPR000237">
    <property type="entry name" value="GRIP_dom"/>
</dbReference>
<dbReference type="CTD" id="2800"/>
<feature type="region of interest" description="Disordered" evidence="3">
    <location>
        <begin position="596"/>
        <end position="647"/>
    </location>
</feature>
<evidence type="ECO:0000313" key="5">
    <source>
        <dbReference type="Proteomes" id="UP001318040"/>
    </source>
</evidence>
<dbReference type="SMART" id="SM00755">
    <property type="entry name" value="Grip"/>
    <property type="match status" value="1"/>
</dbReference>
<evidence type="ECO:0000313" key="6">
    <source>
        <dbReference type="RefSeq" id="XP_032835498.1"/>
    </source>
</evidence>
<dbReference type="KEGG" id="pmrn:116957457"/>
<evidence type="ECO:0000256" key="1">
    <source>
        <dbReference type="ARBA" id="ARBA00023054"/>
    </source>
</evidence>
<name>A0AAJ7UFI1_PETMA</name>
<dbReference type="GO" id="GO:0005794">
    <property type="term" value="C:Golgi apparatus"/>
    <property type="evidence" value="ECO:0007669"/>
    <property type="project" value="TreeGrafter"/>
</dbReference>
<reference evidence="6" key="1">
    <citation type="submission" date="2025-08" db="UniProtKB">
        <authorList>
            <consortium name="RefSeq"/>
        </authorList>
    </citation>
    <scope>IDENTIFICATION</scope>
    <source>
        <tissue evidence="6">Sperm</tissue>
    </source>
</reference>
<dbReference type="Pfam" id="PF01465">
    <property type="entry name" value="GRIP"/>
    <property type="match status" value="1"/>
</dbReference>
<feature type="coiled-coil region" evidence="2">
    <location>
        <begin position="669"/>
        <end position="703"/>
    </location>
</feature>
<organism evidence="5 6">
    <name type="scientific">Petromyzon marinus</name>
    <name type="common">Sea lamprey</name>
    <dbReference type="NCBI Taxonomy" id="7757"/>
    <lineage>
        <taxon>Eukaryota</taxon>
        <taxon>Metazoa</taxon>
        <taxon>Chordata</taxon>
        <taxon>Craniata</taxon>
        <taxon>Vertebrata</taxon>
        <taxon>Cyclostomata</taxon>
        <taxon>Hyperoartia</taxon>
        <taxon>Petromyzontiformes</taxon>
        <taxon>Petromyzontidae</taxon>
        <taxon>Petromyzon</taxon>
    </lineage>
</organism>
<sequence length="850" mass="94154">MFAKLKKKISEEEGGGVVRGLPGPGLAGRLPRTLSRESLASTGADSGDDASLDGSASREELLVLLSRRTDQIRKLEAKLGECAEQLRNTARLKEKLEAALERQQDSSMRKMQELNESYQAKRSKMAENATLALEKNNKEWTEKLAAMEKERRELALRLAEFEERSADFFQRRDERDELTELQQQETAKVKHMLLRKEEESRCLSEEVACTRQEVAALEAQLERAQEELSALRANGAALKSDNSYLRRELEEERQRGEQQESELSLQNQRLSHELAQARFALQELQEEHKALRVETESLGQQAQQAARETEQRCAMIGRLTEKATSLERRIAGDLTMDQHTQELLLERARLEERLEELSTRLSESQAVATATTSGLEQQVRELRDRARELEAAAQAKEEERAGKTRARDEELRRLHEDLTATKEELKRAQRVATTRESERDQVRAEGEAERRRLQQQWAASRQQLGERVAALDAQLSALETARDFDRTASQHSLGQLQAEGEELRERVAEQEATARTLEEELHSTQAELTAQRAALAQSISDLEMTRRCGDTLQKQLCELQEALALAEGRLAEAQERCTSTEARSYVLEQELRASEALAEERQRASEEEVEEGEAAQPAQAGPLGTHGARNGTREGPGGGSDDGGDDGATAAAVITVAAISGTAEEEGANSALRMELAEKHKTIKQLQQRLAELKKTLQRELRLRVEGSDSGNAAAGVVDGRERPFGASHSLMAPHEPPDWLRGGGVLGGAVGGGLGGGGAGFGPYATGAAGEPPRVNLQYLKHVVLKFVSAREAEAFHLVRAISVLLHLSSQEERLLKETLEYKMSWFGTRPAPQGAVRPSITGSGLPWQ</sequence>
<proteinExistence type="predicted"/>
<keyword evidence="1 2" id="KW-0175">Coiled coil</keyword>
<dbReference type="Proteomes" id="UP001318040">
    <property type="component" value="Chromosome 74"/>
</dbReference>
<dbReference type="PANTHER" id="PTHR23157:SF24">
    <property type="entry name" value="GOLGIN SUBFAMILY A MEMBER 1"/>
    <property type="match status" value="1"/>
</dbReference>